<evidence type="ECO:0000256" key="1">
    <source>
        <dbReference type="SAM" id="MobiDB-lite"/>
    </source>
</evidence>
<proteinExistence type="predicted"/>
<reference evidence="2" key="2">
    <citation type="submission" date="2020-11" db="EMBL/GenBank/DDBJ databases">
        <authorList>
            <person name="McCartney M.A."/>
            <person name="Auch B."/>
            <person name="Kono T."/>
            <person name="Mallez S."/>
            <person name="Becker A."/>
            <person name="Gohl D.M."/>
            <person name="Silverstein K.A.T."/>
            <person name="Koren S."/>
            <person name="Bechman K.B."/>
            <person name="Herman A."/>
            <person name="Abrahante J.E."/>
            <person name="Garbe J."/>
        </authorList>
    </citation>
    <scope>NUCLEOTIDE SEQUENCE</scope>
    <source>
        <strain evidence="2">Duluth1</strain>
        <tissue evidence="2">Whole animal</tissue>
    </source>
</reference>
<gene>
    <name evidence="2" type="ORF">DPMN_146125</name>
</gene>
<accession>A0A9D4F816</accession>
<evidence type="ECO:0000313" key="3">
    <source>
        <dbReference type="Proteomes" id="UP000828390"/>
    </source>
</evidence>
<dbReference type="Proteomes" id="UP000828390">
    <property type="component" value="Unassembled WGS sequence"/>
</dbReference>
<name>A0A9D4F816_DREPO</name>
<sequence length="259" mass="28857">MTLHMYIDRDLQMTPIDFRSLVIEATVEDTHSLESVQESEPLVIQHASVDCAYHMQSTGFTLVLSESMSTAASEGPASLTHDEMRQPNPQGTGTRKGMKRKWASEENICSIAIHNTGLFVRANGVARPTGRGAELPSDVKVDLCQTHSKFDGHAFQTRCLETGQWSDPPPICWMLRFLTSNLISGSTITLHWNTAAKKDFEHKTTTCACVVKIEVGQPLLCVYQPHAVNNHRTFIMVCECSLETKMATKQDIYVSRVTD</sequence>
<keyword evidence="3" id="KW-1185">Reference proteome</keyword>
<comment type="caution">
    <text evidence="2">The sequence shown here is derived from an EMBL/GenBank/DDBJ whole genome shotgun (WGS) entry which is preliminary data.</text>
</comment>
<dbReference type="AlphaFoldDB" id="A0A9D4F816"/>
<reference evidence="2" key="1">
    <citation type="journal article" date="2019" name="bioRxiv">
        <title>The Genome of the Zebra Mussel, Dreissena polymorpha: A Resource for Invasive Species Research.</title>
        <authorList>
            <person name="McCartney M.A."/>
            <person name="Auch B."/>
            <person name="Kono T."/>
            <person name="Mallez S."/>
            <person name="Zhang Y."/>
            <person name="Obille A."/>
            <person name="Becker A."/>
            <person name="Abrahante J.E."/>
            <person name="Garbe J."/>
            <person name="Badalamenti J.P."/>
            <person name="Herman A."/>
            <person name="Mangelson H."/>
            <person name="Liachko I."/>
            <person name="Sullivan S."/>
            <person name="Sone E.D."/>
            <person name="Koren S."/>
            <person name="Silverstein K.A.T."/>
            <person name="Beckman K.B."/>
            <person name="Gohl D.M."/>
        </authorList>
    </citation>
    <scope>NUCLEOTIDE SEQUENCE</scope>
    <source>
        <strain evidence="2">Duluth1</strain>
        <tissue evidence="2">Whole animal</tissue>
    </source>
</reference>
<protein>
    <recommendedName>
        <fullName evidence="4">Sushi domain-containing protein</fullName>
    </recommendedName>
</protein>
<evidence type="ECO:0008006" key="4">
    <source>
        <dbReference type="Google" id="ProtNLM"/>
    </source>
</evidence>
<organism evidence="2 3">
    <name type="scientific">Dreissena polymorpha</name>
    <name type="common">Zebra mussel</name>
    <name type="synonym">Mytilus polymorpha</name>
    <dbReference type="NCBI Taxonomy" id="45954"/>
    <lineage>
        <taxon>Eukaryota</taxon>
        <taxon>Metazoa</taxon>
        <taxon>Spiralia</taxon>
        <taxon>Lophotrochozoa</taxon>
        <taxon>Mollusca</taxon>
        <taxon>Bivalvia</taxon>
        <taxon>Autobranchia</taxon>
        <taxon>Heteroconchia</taxon>
        <taxon>Euheterodonta</taxon>
        <taxon>Imparidentia</taxon>
        <taxon>Neoheterodontei</taxon>
        <taxon>Myida</taxon>
        <taxon>Dreissenoidea</taxon>
        <taxon>Dreissenidae</taxon>
        <taxon>Dreissena</taxon>
    </lineage>
</organism>
<feature type="region of interest" description="Disordered" evidence="1">
    <location>
        <begin position="72"/>
        <end position="99"/>
    </location>
</feature>
<evidence type="ECO:0000313" key="2">
    <source>
        <dbReference type="EMBL" id="KAH3792628.1"/>
    </source>
</evidence>
<dbReference type="EMBL" id="JAIWYP010000007">
    <property type="protein sequence ID" value="KAH3792628.1"/>
    <property type="molecule type" value="Genomic_DNA"/>
</dbReference>